<protein>
    <submittedName>
        <fullName evidence="3">Lactate dehydrogenase</fullName>
    </submittedName>
    <submittedName>
        <fullName evidence="4">Malate/lactate/ureidoglycolate dehydrogenase, LDH2 family</fullName>
    </submittedName>
</protein>
<dbReference type="Gene3D" id="1.10.1530.10">
    <property type="match status" value="1"/>
</dbReference>
<dbReference type="InterPro" id="IPR043143">
    <property type="entry name" value="Mal/L-sulf/L-lact_DH-like_NADP"/>
</dbReference>
<dbReference type="AlphaFoldDB" id="A0A1M7A9N3"/>
<proteinExistence type="inferred from homology"/>
<gene>
    <name evidence="3" type="ORF">HCU01_04220</name>
    <name evidence="4" type="ORF">SAMN05660971_00422</name>
</gene>
<dbReference type="GO" id="GO:0016491">
    <property type="term" value="F:oxidoreductase activity"/>
    <property type="evidence" value="ECO:0007669"/>
    <property type="project" value="UniProtKB-KW"/>
</dbReference>
<sequence length="350" mass="37292">MTTRYQYNHLLDLLTRLFVEREVSQEVARVTAEVLVEGDLLGHHTHGVKLANGYLLDLEANHAKGDHGILELTQRGPVSSLVDAHYLLGPYVVQQALAKCSQAAQEFGIGVSSIKRSHHIACLAAYLPKIVEQGLVPIIMSSDPAVASVAPYGGTESVYTPNPIAVGIPGRTHPMLIDVSMSVITNGSVAKARQEGKSLLHHVLLTPEGTLSNNPEDAFTTPPATILPLGEMAFGHKGFALALMVEALTSALSGFGRKDSPTGWGASVMTMVIDPAQFGGIEAFLDETDYLAEQCLSSSPVNENAPVRLPGQAGLRKKVQYLEEGLPLPDDVVAALRQAVGRSALDNLVL</sequence>
<evidence type="ECO:0000313" key="3">
    <source>
        <dbReference type="EMBL" id="GEN22473.1"/>
    </source>
</evidence>
<dbReference type="Pfam" id="PF02615">
    <property type="entry name" value="Ldh_2"/>
    <property type="match status" value="1"/>
</dbReference>
<evidence type="ECO:0000256" key="2">
    <source>
        <dbReference type="ARBA" id="ARBA00023002"/>
    </source>
</evidence>
<dbReference type="InterPro" id="IPR036111">
    <property type="entry name" value="Mal/L-sulfo/L-lacto_DH-like_sf"/>
</dbReference>
<dbReference type="PANTHER" id="PTHR11091:SF0">
    <property type="entry name" value="MALATE DEHYDROGENASE"/>
    <property type="match status" value="1"/>
</dbReference>
<dbReference type="SUPFAM" id="SSF89733">
    <property type="entry name" value="L-sulfolactate dehydrogenase-like"/>
    <property type="match status" value="1"/>
</dbReference>
<reference evidence="3 6" key="2">
    <citation type="submission" date="2019-07" db="EMBL/GenBank/DDBJ databases">
        <title>Whole genome shotgun sequence of Halomonas cupida NBRC 102219.</title>
        <authorList>
            <person name="Hosoyama A."/>
            <person name="Uohara A."/>
            <person name="Ohji S."/>
            <person name="Ichikawa N."/>
        </authorList>
    </citation>
    <scope>NUCLEOTIDE SEQUENCE [LARGE SCALE GENOMIC DNA]</scope>
    <source>
        <strain evidence="3 6">NBRC 102219</strain>
    </source>
</reference>
<dbReference type="EMBL" id="FRCA01000001">
    <property type="protein sequence ID" value="SHL39494.1"/>
    <property type="molecule type" value="Genomic_DNA"/>
</dbReference>
<comment type="similarity">
    <text evidence="1">Belongs to the LDH2/MDH2 oxidoreductase family.</text>
</comment>
<name>A0A1M7A9N3_9GAMM</name>
<evidence type="ECO:0000313" key="4">
    <source>
        <dbReference type="EMBL" id="SHL39494.1"/>
    </source>
</evidence>
<evidence type="ECO:0000313" key="5">
    <source>
        <dbReference type="Proteomes" id="UP000184123"/>
    </source>
</evidence>
<evidence type="ECO:0000256" key="1">
    <source>
        <dbReference type="ARBA" id="ARBA00006056"/>
    </source>
</evidence>
<organism evidence="4 5">
    <name type="scientific">Halomonas cupida</name>
    <dbReference type="NCBI Taxonomy" id="44933"/>
    <lineage>
        <taxon>Bacteria</taxon>
        <taxon>Pseudomonadati</taxon>
        <taxon>Pseudomonadota</taxon>
        <taxon>Gammaproteobacteria</taxon>
        <taxon>Oceanospirillales</taxon>
        <taxon>Halomonadaceae</taxon>
        <taxon>Halomonas</taxon>
    </lineage>
</organism>
<keyword evidence="6" id="KW-1185">Reference proteome</keyword>
<dbReference type="STRING" id="44933.SAMN05660971_00422"/>
<dbReference type="InterPro" id="IPR003767">
    <property type="entry name" value="Malate/L-lactate_DH-like"/>
</dbReference>
<dbReference type="Gene3D" id="3.30.1370.60">
    <property type="entry name" value="Hypothetical oxidoreductase yiak, domain 2"/>
    <property type="match status" value="1"/>
</dbReference>
<dbReference type="InterPro" id="IPR043144">
    <property type="entry name" value="Mal/L-sulf/L-lact_DH-like_ah"/>
</dbReference>
<accession>A0A1M7A9N3</accession>
<dbReference type="PANTHER" id="PTHR11091">
    <property type="entry name" value="OXIDOREDUCTASE-RELATED"/>
    <property type="match status" value="1"/>
</dbReference>
<dbReference type="Proteomes" id="UP000321726">
    <property type="component" value="Unassembled WGS sequence"/>
</dbReference>
<evidence type="ECO:0000313" key="6">
    <source>
        <dbReference type="Proteomes" id="UP000321726"/>
    </source>
</evidence>
<dbReference type="EMBL" id="BJXU01000013">
    <property type="protein sequence ID" value="GEN22473.1"/>
    <property type="molecule type" value="Genomic_DNA"/>
</dbReference>
<keyword evidence="2" id="KW-0560">Oxidoreductase</keyword>
<dbReference type="RefSeq" id="WP_073433355.1">
    <property type="nucleotide sequence ID" value="NZ_BJXU01000013.1"/>
</dbReference>
<reference evidence="4 5" key="1">
    <citation type="submission" date="2016-11" db="EMBL/GenBank/DDBJ databases">
        <authorList>
            <person name="Jaros S."/>
            <person name="Januszkiewicz K."/>
            <person name="Wedrychowicz H."/>
        </authorList>
    </citation>
    <scope>NUCLEOTIDE SEQUENCE [LARGE SCALE GENOMIC DNA]</scope>
    <source>
        <strain evidence="4 5">DSM 4740</strain>
    </source>
</reference>
<dbReference type="OrthoDB" id="9769447at2"/>
<dbReference type="Proteomes" id="UP000184123">
    <property type="component" value="Unassembled WGS sequence"/>
</dbReference>